<dbReference type="SUPFAM" id="SSF52091">
    <property type="entry name" value="SpoIIaa-like"/>
    <property type="match status" value="1"/>
</dbReference>
<dbReference type="Proteomes" id="UP000077342">
    <property type="component" value="Unassembled WGS sequence"/>
</dbReference>
<dbReference type="InterPro" id="IPR038396">
    <property type="entry name" value="SpoIIAA-like_sf"/>
</dbReference>
<accession>A0A164AP38</accession>
<dbReference type="Pfam" id="PF11964">
    <property type="entry name" value="SpoIIAA-like"/>
    <property type="match status" value="1"/>
</dbReference>
<dbReference type="InterPro" id="IPR036513">
    <property type="entry name" value="STAS_dom_sf"/>
</dbReference>
<name>A0A164AP38_9MYCO</name>
<dbReference type="Gene3D" id="3.40.50.10600">
    <property type="entry name" value="SpoIIaa-like domains"/>
    <property type="match status" value="1"/>
</dbReference>
<dbReference type="AlphaFoldDB" id="A0A164AP38"/>
<dbReference type="InterPro" id="IPR021866">
    <property type="entry name" value="SpoIIAA-like"/>
</dbReference>
<organism evidence="1 2">
    <name type="scientific">Mycobacterium ostraviense</name>
    <dbReference type="NCBI Taxonomy" id="2738409"/>
    <lineage>
        <taxon>Bacteria</taxon>
        <taxon>Bacillati</taxon>
        <taxon>Actinomycetota</taxon>
        <taxon>Actinomycetes</taxon>
        <taxon>Mycobacteriales</taxon>
        <taxon>Mycobacteriaceae</taxon>
        <taxon>Mycobacterium</taxon>
    </lineage>
</organism>
<evidence type="ECO:0000313" key="1">
    <source>
        <dbReference type="EMBL" id="KZS62673.1"/>
    </source>
</evidence>
<comment type="caution">
    <text evidence="1">The sequence shown here is derived from an EMBL/GenBank/DDBJ whole genome shotgun (WGS) entry which is preliminary data.</text>
</comment>
<evidence type="ECO:0000313" key="2">
    <source>
        <dbReference type="Proteomes" id="UP000077342"/>
    </source>
</evidence>
<keyword evidence="2" id="KW-1185">Reference proteome</keyword>
<reference evidence="2" key="1">
    <citation type="submission" date="2016-04" db="EMBL/GenBank/DDBJ databases">
        <authorList>
            <person name="Strapagiel D."/>
            <person name="Borowka P."/>
            <person name="Marciniak B."/>
            <person name="Bakula Z."/>
            <person name="Van Ingen J."/>
            <person name="Safianowska A."/>
            <person name="Dziadek J."/>
            <person name="Jagielski T."/>
        </authorList>
    </citation>
    <scope>NUCLEOTIDE SEQUENCE [LARGE SCALE GENOMIC DNA]</scope>
    <source>
        <strain evidence="2">1010001458</strain>
    </source>
</reference>
<dbReference type="EMBL" id="LWCI01000104">
    <property type="protein sequence ID" value="KZS62673.1"/>
    <property type="molecule type" value="Genomic_DNA"/>
</dbReference>
<evidence type="ECO:0008006" key="3">
    <source>
        <dbReference type="Google" id="ProtNLM"/>
    </source>
</evidence>
<sequence length="63" mass="7253">MGMKFGLRHFFIWERGALVTDLTWMRRAAKFYDCLGFPIPGGFRAFPTAEAAKARDWIGERQG</sequence>
<gene>
    <name evidence="1" type="ORF">A4G28_24925</name>
</gene>
<protein>
    <recommendedName>
        <fullName evidence="3">STAS/SEC14 domain-containing protein</fullName>
    </recommendedName>
</protein>
<proteinExistence type="predicted"/>